<protein>
    <recommendedName>
        <fullName evidence="4">HTH gntR-type domain-containing protein</fullName>
    </recommendedName>
</protein>
<dbReference type="PANTHER" id="PTHR43537:SF45">
    <property type="entry name" value="GNTR FAMILY REGULATORY PROTEIN"/>
    <property type="match status" value="1"/>
</dbReference>
<dbReference type="Pfam" id="PF00392">
    <property type="entry name" value="GntR"/>
    <property type="match status" value="1"/>
</dbReference>
<dbReference type="Gene3D" id="1.10.10.10">
    <property type="entry name" value="Winged helix-like DNA-binding domain superfamily/Winged helix DNA-binding domain"/>
    <property type="match status" value="1"/>
</dbReference>
<dbReference type="RefSeq" id="WP_068951207.1">
    <property type="nucleotide sequence ID" value="NZ_LGLV01000004.1"/>
</dbReference>
<keyword evidence="3" id="KW-0804">Transcription</keyword>
<proteinExistence type="predicted"/>
<dbReference type="PATRIC" id="fig|1612624.7.peg.432"/>
<dbReference type="InterPro" id="IPR011711">
    <property type="entry name" value="GntR_C"/>
</dbReference>
<name>A0A1C7P5U9_9HYPH</name>
<dbReference type="SMART" id="SM00895">
    <property type="entry name" value="FCD"/>
    <property type="match status" value="1"/>
</dbReference>
<dbReference type="Gene3D" id="1.20.120.530">
    <property type="entry name" value="GntR ligand-binding domain-like"/>
    <property type="match status" value="1"/>
</dbReference>
<dbReference type="CDD" id="cd07377">
    <property type="entry name" value="WHTH_GntR"/>
    <property type="match status" value="1"/>
</dbReference>
<dbReference type="SUPFAM" id="SSF48008">
    <property type="entry name" value="GntR ligand-binding domain-like"/>
    <property type="match status" value="1"/>
</dbReference>
<dbReference type="GO" id="GO:0003700">
    <property type="term" value="F:DNA-binding transcription factor activity"/>
    <property type="evidence" value="ECO:0007669"/>
    <property type="project" value="InterPro"/>
</dbReference>
<evidence type="ECO:0000313" key="5">
    <source>
        <dbReference type="EMBL" id="OBZ96571.1"/>
    </source>
</evidence>
<comment type="caution">
    <text evidence="5">The sequence shown here is derived from an EMBL/GenBank/DDBJ whole genome shotgun (WGS) entry which is preliminary data.</text>
</comment>
<keyword evidence="1" id="KW-0805">Transcription regulation</keyword>
<organism evidence="5 6">
    <name type="scientific">Pararhizobium polonicum</name>
    <dbReference type="NCBI Taxonomy" id="1612624"/>
    <lineage>
        <taxon>Bacteria</taxon>
        <taxon>Pseudomonadati</taxon>
        <taxon>Pseudomonadota</taxon>
        <taxon>Alphaproteobacteria</taxon>
        <taxon>Hyphomicrobiales</taxon>
        <taxon>Rhizobiaceae</taxon>
        <taxon>Rhizobium/Agrobacterium group</taxon>
        <taxon>Pararhizobium</taxon>
    </lineage>
</organism>
<dbReference type="PANTHER" id="PTHR43537">
    <property type="entry name" value="TRANSCRIPTIONAL REGULATOR, GNTR FAMILY"/>
    <property type="match status" value="1"/>
</dbReference>
<dbReference type="InterPro" id="IPR000524">
    <property type="entry name" value="Tscrpt_reg_HTH_GntR"/>
</dbReference>
<evidence type="ECO:0000256" key="1">
    <source>
        <dbReference type="ARBA" id="ARBA00023015"/>
    </source>
</evidence>
<dbReference type="InterPro" id="IPR008920">
    <property type="entry name" value="TF_FadR/GntR_C"/>
</dbReference>
<reference evidence="5 6" key="1">
    <citation type="journal article" date="2016" name="Syst. Appl. Microbiol.">
        <title>Pararhizobium polonicum sp. nov. isolated from tumors on stone fruit rootstocks.</title>
        <authorList>
            <person name="Pulawska J."/>
            <person name="Kuzmanovic N."/>
            <person name="Willems A."/>
            <person name="Pothier J.F."/>
        </authorList>
    </citation>
    <scope>NUCLEOTIDE SEQUENCE [LARGE SCALE GENOMIC DNA]</scope>
    <source>
        <strain evidence="5 6">F5.1</strain>
    </source>
</reference>
<accession>A0A1C7P5U9</accession>
<gene>
    <name evidence="5" type="ORF">ADU59_02080</name>
</gene>
<evidence type="ECO:0000256" key="2">
    <source>
        <dbReference type="ARBA" id="ARBA00023125"/>
    </source>
</evidence>
<dbReference type="GO" id="GO:0003677">
    <property type="term" value="F:DNA binding"/>
    <property type="evidence" value="ECO:0007669"/>
    <property type="project" value="UniProtKB-KW"/>
</dbReference>
<keyword evidence="6" id="KW-1185">Reference proteome</keyword>
<dbReference type="OrthoDB" id="7005926at2"/>
<dbReference type="AlphaFoldDB" id="A0A1C7P5U9"/>
<sequence length="234" mass="26108">MEKHGKQPGQASGDNTVERAYAYLRDRTISFGFRPGERMNEVELAAILGMSRAPVREALNRLIVDGLVAFEPRRGFFCRKLSVTEITELFGVRADLELSAVRQACAVASQSDIEIQQARWTGVETQQPGMTIHALVEADEAFHLDIAALAGNAERLKYLRNINARIRFVRRINLEDPARRSASLGEHSLILDALSRRDAEGAVALMQHHLSFSSEEVKSRIHEGLARIYAEEVA</sequence>
<dbReference type="Proteomes" id="UP000093111">
    <property type="component" value="Unassembled WGS sequence"/>
</dbReference>
<dbReference type="InterPro" id="IPR036388">
    <property type="entry name" value="WH-like_DNA-bd_sf"/>
</dbReference>
<dbReference type="EMBL" id="LGLV01000004">
    <property type="protein sequence ID" value="OBZ96571.1"/>
    <property type="molecule type" value="Genomic_DNA"/>
</dbReference>
<dbReference type="SMART" id="SM00345">
    <property type="entry name" value="HTH_GNTR"/>
    <property type="match status" value="1"/>
</dbReference>
<dbReference type="PRINTS" id="PR00035">
    <property type="entry name" value="HTHGNTR"/>
</dbReference>
<dbReference type="PROSITE" id="PS50949">
    <property type="entry name" value="HTH_GNTR"/>
    <property type="match status" value="1"/>
</dbReference>
<dbReference type="SUPFAM" id="SSF46785">
    <property type="entry name" value="Winged helix' DNA-binding domain"/>
    <property type="match status" value="1"/>
</dbReference>
<feature type="domain" description="HTH gntR-type" evidence="4">
    <location>
        <begin position="14"/>
        <end position="81"/>
    </location>
</feature>
<dbReference type="STRING" id="1612624.ADU59_02080"/>
<evidence type="ECO:0000313" key="6">
    <source>
        <dbReference type="Proteomes" id="UP000093111"/>
    </source>
</evidence>
<dbReference type="InterPro" id="IPR036390">
    <property type="entry name" value="WH_DNA-bd_sf"/>
</dbReference>
<evidence type="ECO:0000256" key="3">
    <source>
        <dbReference type="ARBA" id="ARBA00023163"/>
    </source>
</evidence>
<dbReference type="Pfam" id="PF07729">
    <property type="entry name" value="FCD"/>
    <property type="match status" value="1"/>
</dbReference>
<keyword evidence="2" id="KW-0238">DNA-binding</keyword>
<evidence type="ECO:0000259" key="4">
    <source>
        <dbReference type="PROSITE" id="PS50949"/>
    </source>
</evidence>